<feature type="compositionally biased region" description="Low complexity" evidence="1">
    <location>
        <begin position="91"/>
        <end position="113"/>
    </location>
</feature>
<reference evidence="2 3" key="1">
    <citation type="submission" date="2024-01" db="EMBL/GenBank/DDBJ databases">
        <authorList>
            <person name="Allen C."/>
            <person name="Tagirdzhanova G."/>
        </authorList>
    </citation>
    <scope>NUCLEOTIDE SEQUENCE [LARGE SCALE GENOMIC DNA]</scope>
</reference>
<evidence type="ECO:0000313" key="3">
    <source>
        <dbReference type="Proteomes" id="UP001642406"/>
    </source>
</evidence>
<dbReference type="EMBL" id="CAWUHC010000217">
    <property type="protein sequence ID" value="CAK7237878.1"/>
    <property type="molecule type" value="Genomic_DNA"/>
</dbReference>
<dbReference type="Proteomes" id="UP001642406">
    <property type="component" value="Unassembled WGS sequence"/>
</dbReference>
<accession>A0ABP0D0K7</accession>
<feature type="compositionally biased region" description="Low complexity" evidence="1">
    <location>
        <begin position="1"/>
        <end position="15"/>
    </location>
</feature>
<feature type="compositionally biased region" description="Low complexity" evidence="1">
    <location>
        <begin position="29"/>
        <end position="40"/>
    </location>
</feature>
<proteinExistence type="predicted"/>
<sequence length="159" mass="16168">MPTAAPDGPGAPHAATARHRDTPAPPLPTTATKRARPPTADNSTLASSPLPRPTNDVIVVSESPQQSPTKRSRTTGELAPTAPSTPPGRNATPATPLTPTKTTTARTVPPTAAPLTTAVPKDVARICGIPNGYADDLTTALSIVYEADESVGAAVNTIL</sequence>
<keyword evidence="3" id="KW-1185">Reference proteome</keyword>
<name>A0ABP0D0K7_9PEZI</name>
<protein>
    <submittedName>
        <fullName evidence="2">Uncharacterized protein</fullName>
    </submittedName>
</protein>
<evidence type="ECO:0000256" key="1">
    <source>
        <dbReference type="SAM" id="MobiDB-lite"/>
    </source>
</evidence>
<feature type="region of interest" description="Disordered" evidence="1">
    <location>
        <begin position="1"/>
        <end position="113"/>
    </location>
</feature>
<comment type="caution">
    <text evidence="2">The sequence shown here is derived from an EMBL/GenBank/DDBJ whole genome shotgun (WGS) entry which is preliminary data.</text>
</comment>
<evidence type="ECO:0000313" key="2">
    <source>
        <dbReference type="EMBL" id="CAK7237878.1"/>
    </source>
</evidence>
<gene>
    <name evidence="2" type="ORF">SBRCBS47491_010187</name>
</gene>
<organism evidence="2 3">
    <name type="scientific">Sporothrix bragantina</name>
    <dbReference type="NCBI Taxonomy" id="671064"/>
    <lineage>
        <taxon>Eukaryota</taxon>
        <taxon>Fungi</taxon>
        <taxon>Dikarya</taxon>
        <taxon>Ascomycota</taxon>
        <taxon>Pezizomycotina</taxon>
        <taxon>Sordariomycetes</taxon>
        <taxon>Sordariomycetidae</taxon>
        <taxon>Ophiostomatales</taxon>
        <taxon>Ophiostomataceae</taxon>
        <taxon>Sporothrix</taxon>
    </lineage>
</organism>